<proteinExistence type="predicted"/>
<dbReference type="CDD" id="cd00096">
    <property type="entry name" value="Ig"/>
    <property type="match status" value="1"/>
</dbReference>
<feature type="region of interest" description="Disordered" evidence="1">
    <location>
        <begin position="65"/>
        <end position="101"/>
    </location>
</feature>
<dbReference type="WBParaSite" id="PgR046_g032_t01">
    <property type="protein sequence ID" value="PgR046_g032_t01"/>
    <property type="gene ID" value="PgR046_g032"/>
</dbReference>
<dbReference type="Proteomes" id="UP000887569">
    <property type="component" value="Unplaced"/>
</dbReference>
<evidence type="ECO:0000313" key="5">
    <source>
        <dbReference type="WBParaSite" id="PgR046_g032_t01"/>
    </source>
</evidence>
<organism evidence="4 5">
    <name type="scientific">Parascaris univalens</name>
    <name type="common">Nematode worm</name>
    <dbReference type="NCBI Taxonomy" id="6257"/>
    <lineage>
        <taxon>Eukaryota</taxon>
        <taxon>Metazoa</taxon>
        <taxon>Ecdysozoa</taxon>
        <taxon>Nematoda</taxon>
        <taxon>Chromadorea</taxon>
        <taxon>Rhabditida</taxon>
        <taxon>Spirurina</taxon>
        <taxon>Ascaridomorpha</taxon>
        <taxon>Ascaridoidea</taxon>
        <taxon>Ascarididae</taxon>
        <taxon>Parascaris</taxon>
    </lineage>
</organism>
<name>A0A915BLS9_PARUN</name>
<evidence type="ECO:0000256" key="2">
    <source>
        <dbReference type="SAM" id="Phobius"/>
    </source>
</evidence>
<feature type="compositionally biased region" description="Basic residues" evidence="1">
    <location>
        <begin position="65"/>
        <end position="96"/>
    </location>
</feature>
<keyword evidence="4" id="KW-1185">Reference proteome</keyword>
<keyword evidence="2" id="KW-0812">Transmembrane</keyword>
<dbReference type="AlphaFoldDB" id="A0A915BLS9"/>
<feature type="domain" description="Ig-like" evidence="3">
    <location>
        <begin position="139"/>
        <end position="212"/>
    </location>
</feature>
<evidence type="ECO:0000256" key="1">
    <source>
        <dbReference type="SAM" id="MobiDB-lite"/>
    </source>
</evidence>
<dbReference type="Gene3D" id="2.60.40.10">
    <property type="entry name" value="Immunoglobulins"/>
    <property type="match status" value="1"/>
</dbReference>
<dbReference type="InterPro" id="IPR007110">
    <property type="entry name" value="Ig-like_dom"/>
</dbReference>
<protein>
    <submittedName>
        <fullName evidence="5">Ig-like domain-containing protein</fullName>
    </submittedName>
</protein>
<evidence type="ECO:0000259" key="3">
    <source>
        <dbReference type="PROSITE" id="PS50835"/>
    </source>
</evidence>
<keyword evidence="2" id="KW-0472">Membrane</keyword>
<evidence type="ECO:0000313" key="4">
    <source>
        <dbReference type="Proteomes" id="UP000887569"/>
    </source>
</evidence>
<keyword evidence="2" id="KW-1133">Transmembrane helix</keyword>
<feature type="transmembrane region" description="Helical" evidence="2">
    <location>
        <begin position="224"/>
        <end position="244"/>
    </location>
</feature>
<dbReference type="PROSITE" id="PS50835">
    <property type="entry name" value="IG_LIKE"/>
    <property type="match status" value="1"/>
</dbReference>
<reference evidence="5" key="1">
    <citation type="submission" date="2022-11" db="UniProtKB">
        <authorList>
            <consortium name="WormBaseParasite"/>
        </authorList>
    </citation>
    <scope>IDENTIFICATION</scope>
</reference>
<sequence>MRYGLLVVSSLLAIDGRWQVETSKTSKAVPFSRLQLMECAILEPAEYDKKVLSGQCPSVHKYAKKEKKHKYPLPKSIKKRLKKHRKKKQRKKKAKKPMSGSAKKVILKAVFLGKQAIYKLMLGHADVDFELIAGLFLIMECPDAKKHDATQTVEWYIDGLKFEQGSALSWRIRINPEKQLEIWPLLVAEDDGRYECYVNGEPKGTVTLRVITVKEGVIKGICNYLIAALFSLPVVLFAIIFRLMHPQREEITFEDPIVAFYERILDLKSDEIKGHIAKSVYKEKLEEKRAEVTTMMTYASKYNVGPDGQRIRNNRDTVMTILTMAEMNNATDRQRDIKKDSS</sequence>
<dbReference type="InterPro" id="IPR013783">
    <property type="entry name" value="Ig-like_fold"/>
</dbReference>
<accession>A0A915BLS9</accession>